<dbReference type="GO" id="GO:0005730">
    <property type="term" value="C:nucleolus"/>
    <property type="evidence" value="ECO:0007669"/>
    <property type="project" value="TreeGrafter"/>
</dbReference>
<proteinExistence type="inferred from homology"/>
<evidence type="ECO:0000256" key="4">
    <source>
        <dbReference type="ARBA" id="ARBA00023242"/>
    </source>
</evidence>
<gene>
    <name evidence="7" type="ORF">CALVIDRAFT_537799</name>
</gene>
<dbReference type="GO" id="GO:0000184">
    <property type="term" value="P:nuclear-transcribed mRNA catabolic process, nonsense-mediated decay"/>
    <property type="evidence" value="ECO:0007669"/>
    <property type="project" value="UniProtKB-KW"/>
</dbReference>
<reference evidence="7 8" key="1">
    <citation type="journal article" date="2016" name="Mol. Biol. Evol.">
        <title>Comparative Genomics of Early-Diverging Mushroom-Forming Fungi Provides Insights into the Origins of Lignocellulose Decay Capabilities.</title>
        <authorList>
            <person name="Nagy L.G."/>
            <person name="Riley R."/>
            <person name="Tritt A."/>
            <person name="Adam C."/>
            <person name="Daum C."/>
            <person name="Floudas D."/>
            <person name="Sun H."/>
            <person name="Yadav J.S."/>
            <person name="Pangilinan J."/>
            <person name="Larsson K.H."/>
            <person name="Matsuura K."/>
            <person name="Barry K."/>
            <person name="Labutti K."/>
            <person name="Kuo R."/>
            <person name="Ohm R.A."/>
            <person name="Bhattacharya S.S."/>
            <person name="Shirouzu T."/>
            <person name="Yoshinaga Y."/>
            <person name="Martin F.M."/>
            <person name="Grigoriev I.V."/>
            <person name="Hibbett D.S."/>
        </authorList>
    </citation>
    <scope>NUCLEOTIDE SEQUENCE [LARGE SCALE GENOMIC DNA]</scope>
    <source>
        <strain evidence="7 8">TUFC12733</strain>
    </source>
</reference>
<sequence>MANAQAATGVPATLGSPAMPATASIKASKKRRGQETSTARLKVVVRRLPPNLPEAIFWQSVEPWMTEESITWRTYYPGKVKPKLERENVPSRAYIMFKTPEQVAQFSGGYNGHVFRDKQGHESQAVVEFAPYQKAPGLNVKPDARQGTIDQDPDFISFLNNLNAPVEHESLASLERGAAQAPEREIGVSPLIEALLQQKKSSKAAKAAKAAAQAPTVASRQAAAVASQQAALQVAQEEKSLYSRRLPGEAGPSNEPSKPKKNKGNSEAQAADDTTRKRGSVVGQMRQFEAALGAAVSPGGQPRKAERTASSAPAPSSSASQPGQPATTTPSGKSKKGKGKFGAPAAQGVGGGPSQQQPRAEPGQGARGRGRGRGAGPSLQAQSGPTPGMIQIAARPQTQAQSGAISRIDMQQPNQPLYGPPGRGSGATQAPIGTAAGGAAGDSGGSDGRPVRNVVAQQMIERLKTGSVGGGGRGRGRGSPGGGRGGAPGAQPS</sequence>
<evidence type="ECO:0000256" key="2">
    <source>
        <dbReference type="ARBA" id="ARBA00005991"/>
    </source>
</evidence>
<organism evidence="7 8">
    <name type="scientific">Calocera viscosa (strain TUFC12733)</name>
    <dbReference type="NCBI Taxonomy" id="1330018"/>
    <lineage>
        <taxon>Eukaryota</taxon>
        <taxon>Fungi</taxon>
        <taxon>Dikarya</taxon>
        <taxon>Basidiomycota</taxon>
        <taxon>Agaricomycotina</taxon>
        <taxon>Dacrymycetes</taxon>
        <taxon>Dacrymycetales</taxon>
        <taxon>Dacrymycetaceae</taxon>
        <taxon>Calocera</taxon>
    </lineage>
</organism>
<dbReference type="AlphaFoldDB" id="A0A167LLJ8"/>
<keyword evidence="3" id="KW-0866">Nonsense-mediated mRNA decay</keyword>
<evidence type="ECO:0000313" key="8">
    <source>
        <dbReference type="Proteomes" id="UP000076738"/>
    </source>
</evidence>
<dbReference type="GO" id="GO:0045727">
    <property type="term" value="P:positive regulation of translation"/>
    <property type="evidence" value="ECO:0007669"/>
    <property type="project" value="TreeGrafter"/>
</dbReference>
<feature type="domain" description="UPF3" evidence="6">
    <location>
        <begin position="39"/>
        <end position="199"/>
    </location>
</feature>
<feature type="compositionally biased region" description="Gly residues" evidence="5">
    <location>
        <begin position="435"/>
        <end position="447"/>
    </location>
</feature>
<evidence type="ECO:0000256" key="3">
    <source>
        <dbReference type="ARBA" id="ARBA00023161"/>
    </source>
</evidence>
<feature type="compositionally biased region" description="Polar residues" evidence="5">
    <location>
        <begin position="396"/>
        <end position="415"/>
    </location>
</feature>
<dbReference type="Proteomes" id="UP000076738">
    <property type="component" value="Unassembled WGS sequence"/>
</dbReference>
<dbReference type="InterPro" id="IPR039722">
    <property type="entry name" value="Upf3"/>
</dbReference>
<keyword evidence="4" id="KW-0539">Nucleus</keyword>
<dbReference type="SUPFAM" id="SSF54928">
    <property type="entry name" value="RNA-binding domain, RBD"/>
    <property type="match status" value="1"/>
</dbReference>
<dbReference type="Pfam" id="PF03467">
    <property type="entry name" value="Smg4_UPF3"/>
    <property type="match status" value="1"/>
</dbReference>
<protein>
    <recommendedName>
        <fullName evidence="6">UPF3 domain-containing protein</fullName>
    </recommendedName>
</protein>
<dbReference type="InterPro" id="IPR012677">
    <property type="entry name" value="Nucleotide-bd_a/b_plait_sf"/>
</dbReference>
<dbReference type="Gene3D" id="3.30.70.330">
    <property type="match status" value="1"/>
</dbReference>
<dbReference type="PANTHER" id="PTHR13112:SF0">
    <property type="entry name" value="FI21285P1"/>
    <property type="match status" value="1"/>
</dbReference>
<keyword evidence="8" id="KW-1185">Reference proteome</keyword>
<dbReference type="EMBL" id="KV417287">
    <property type="protein sequence ID" value="KZO95817.1"/>
    <property type="molecule type" value="Genomic_DNA"/>
</dbReference>
<dbReference type="CDD" id="cd12455">
    <property type="entry name" value="RRM_like_Smg4_UPF3"/>
    <property type="match status" value="1"/>
</dbReference>
<feature type="compositionally biased region" description="Low complexity" evidence="5">
    <location>
        <begin position="309"/>
        <end position="332"/>
    </location>
</feature>
<evidence type="ECO:0000313" key="7">
    <source>
        <dbReference type="EMBL" id="KZO95817.1"/>
    </source>
</evidence>
<feature type="compositionally biased region" description="Low complexity" evidence="5">
    <location>
        <begin position="354"/>
        <end position="364"/>
    </location>
</feature>
<feature type="compositionally biased region" description="Gly residues" evidence="5">
    <location>
        <begin position="467"/>
        <end position="493"/>
    </location>
</feature>
<dbReference type="InterPro" id="IPR005120">
    <property type="entry name" value="UPF3_dom"/>
</dbReference>
<comment type="subcellular location">
    <subcellularLocation>
        <location evidence="1">Nucleus</location>
    </subcellularLocation>
</comment>
<dbReference type="InterPro" id="IPR035979">
    <property type="entry name" value="RBD_domain_sf"/>
</dbReference>
<name>A0A167LLJ8_CALVF</name>
<feature type="region of interest" description="Disordered" evidence="5">
    <location>
        <begin position="1"/>
        <end position="36"/>
    </location>
</feature>
<evidence type="ECO:0000259" key="6">
    <source>
        <dbReference type="Pfam" id="PF03467"/>
    </source>
</evidence>
<dbReference type="OrthoDB" id="18087at2759"/>
<feature type="region of interest" description="Disordered" evidence="5">
    <location>
        <begin position="238"/>
        <end position="493"/>
    </location>
</feature>
<comment type="similarity">
    <text evidence="2">Belongs to the RENT3 family.</text>
</comment>
<accession>A0A167LLJ8</accession>
<dbReference type="PANTHER" id="PTHR13112">
    <property type="entry name" value="UPF3 REGULATOR OF NONSENSE TRANSCRIPTS-LIKE PROTEIN"/>
    <property type="match status" value="1"/>
</dbReference>
<dbReference type="GO" id="GO:0005737">
    <property type="term" value="C:cytoplasm"/>
    <property type="evidence" value="ECO:0007669"/>
    <property type="project" value="TreeGrafter"/>
</dbReference>
<dbReference type="GO" id="GO:0003729">
    <property type="term" value="F:mRNA binding"/>
    <property type="evidence" value="ECO:0007669"/>
    <property type="project" value="TreeGrafter"/>
</dbReference>
<dbReference type="STRING" id="1330018.A0A167LLJ8"/>
<evidence type="ECO:0000256" key="5">
    <source>
        <dbReference type="SAM" id="MobiDB-lite"/>
    </source>
</evidence>
<evidence type="ECO:0000256" key="1">
    <source>
        <dbReference type="ARBA" id="ARBA00004123"/>
    </source>
</evidence>